<organism evidence="1">
    <name type="scientific">uncultured Caudovirales phage</name>
    <dbReference type="NCBI Taxonomy" id="2100421"/>
    <lineage>
        <taxon>Viruses</taxon>
        <taxon>Duplodnaviria</taxon>
        <taxon>Heunggongvirae</taxon>
        <taxon>Uroviricota</taxon>
        <taxon>Caudoviricetes</taxon>
        <taxon>Peduoviridae</taxon>
        <taxon>Maltschvirus</taxon>
        <taxon>Maltschvirus maltsch</taxon>
    </lineage>
</organism>
<accession>A0A6J5N9G0</accession>
<gene>
    <name evidence="1" type="ORF">UFOVP658_4</name>
</gene>
<dbReference type="EMBL" id="LR796639">
    <property type="protein sequence ID" value="CAB4155367.1"/>
    <property type="molecule type" value="Genomic_DNA"/>
</dbReference>
<name>A0A6J5N9G0_9CAUD</name>
<sequence>MSDQYWHNDGHKITLQINRAEIEVLHIECPGGESECITEDYGCIVRWFIERFGMECNAGSCAPEEVLEICWTIVGNKRNIDAAQVWFMPMKDDVFAAWMISQSN</sequence>
<proteinExistence type="predicted"/>
<evidence type="ECO:0000313" key="1">
    <source>
        <dbReference type="EMBL" id="CAB4155367.1"/>
    </source>
</evidence>
<protein>
    <submittedName>
        <fullName evidence="1">Uncharacterized protein</fullName>
    </submittedName>
</protein>
<reference evidence="1" key="1">
    <citation type="submission" date="2020-04" db="EMBL/GenBank/DDBJ databases">
        <authorList>
            <person name="Chiriac C."/>
            <person name="Salcher M."/>
            <person name="Ghai R."/>
            <person name="Kavagutti S V."/>
        </authorList>
    </citation>
    <scope>NUCLEOTIDE SEQUENCE</scope>
</reference>